<sequence>MSHSHSHGRGHSSGHSHNHGHDFDPHHPGAFCHTLFRRRETASVDYLINILDFIRKTNQTWTWELRANDAVLQMTIPCKKEQKAEAEFYLLNAMRQHLLGYDWVIVETVCNKEATYVSKKAIEKALNYKEVAEEPKETEEPKEPEANAGEASGS</sequence>
<comment type="caution">
    <text evidence="2">The sequence shown here is derived from an EMBL/GenBank/DDBJ whole genome shotgun (WGS) entry which is preliminary data.</text>
</comment>
<proteinExistence type="predicted"/>
<evidence type="ECO:0000313" key="3">
    <source>
        <dbReference type="Proteomes" id="UP001187734"/>
    </source>
</evidence>
<reference evidence="2" key="1">
    <citation type="submission" date="2018-03" db="EMBL/GenBank/DDBJ databases">
        <authorList>
            <person name="Guldener U."/>
        </authorList>
    </citation>
    <scope>NUCLEOTIDE SEQUENCE</scope>
</reference>
<evidence type="ECO:0000313" key="2">
    <source>
        <dbReference type="EMBL" id="SPJ70309.1"/>
    </source>
</evidence>
<dbReference type="AlphaFoldDB" id="A0AAE8LXC2"/>
<dbReference type="Proteomes" id="UP001187734">
    <property type="component" value="Unassembled WGS sequence"/>
</dbReference>
<evidence type="ECO:0000256" key="1">
    <source>
        <dbReference type="SAM" id="MobiDB-lite"/>
    </source>
</evidence>
<feature type="region of interest" description="Disordered" evidence="1">
    <location>
        <begin position="130"/>
        <end position="154"/>
    </location>
</feature>
<accession>A0AAE8LXC2</accession>
<protein>
    <submittedName>
        <fullName evidence="2">Uncharacterized protein</fullName>
    </submittedName>
</protein>
<keyword evidence="3" id="KW-1185">Reference proteome</keyword>
<gene>
    <name evidence="2" type="ORF">FTOL_00037</name>
</gene>
<feature type="compositionally biased region" description="Basic residues" evidence="1">
    <location>
        <begin position="1"/>
        <end position="18"/>
    </location>
</feature>
<feature type="region of interest" description="Disordered" evidence="1">
    <location>
        <begin position="1"/>
        <end position="22"/>
    </location>
</feature>
<name>A0AAE8LXC2_9HYPO</name>
<organism evidence="2 3">
    <name type="scientific">Fusarium torulosum</name>
    <dbReference type="NCBI Taxonomy" id="33205"/>
    <lineage>
        <taxon>Eukaryota</taxon>
        <taxon>Fungi</taxon>
        <taxon>Dikarya</taxon>
        <taxon>Ascomycota</taxon>
        <taxon>Pezizomycotina</taxon>
        <taxon>Sordariomycetes</taxon>
        <taxon>Hypocreomycetidae</taxon>
        <taxon>Hypocreales</taxon>
        <taxon>Nectriaceae</taxon>
        <taxon>Fusarium</taxon>
    </lineage>
</organism>
<feature type="compositionally biased region" description="Basic and acidic residues" evidence="1">
    <location>
        <begin position="130"/>
        <end position="145"/>
    </location>
</feature>
<dbReference type="EMBL" id="ONZP01000005">
    <property type="protein sequence ID" value="SPJ70309.1"/>
    <property type="molecule type" value="Genomic_DNA"/>
</dbReference>